<comment type="caution">
    <text evidence="2">The sequence shown here is derived from an EMBL/GenBank/DDBJ whole genome shotgun (WGS) entry which is preliminary data.</text>
</comment>
<reference evidence="2 3" key="1">
    <citation type="submission" date="2021-01" db="EMBL/GenBank/DDBJ databases">
        <title>Genomic Encyclopedia of Type Strains, Phase IV (KMG-IV): sequencing the most valuable type-strain genomes for metagenomic binning, comparative biology and taxonomic classification.</title>
        <authorList>
            <person name="Goeker M."/>
        </authorList>
    </citation>
    <scope>NUCLEOTIDE SEQUENCE [LARGE SCALE GENOMIC DNA]</scope>
    <source>
        <strain evidence="2 3">DSM 25890</strain>
    </source>
</reference>
<dbReference type="Proteomes" id="UP001314796">
    <property type="component" value="Unassembled WGS sequence"/>
</dbReference>
<dbReference type="InterPro" id="IPR042573">
    <property type="entry name" value="GNAT_acetyltra_N"/>
</dbReference>
<dbReference type="InterPro" id="IPR000182">
    <property type="entry name" value="GNAT_dom"/>
</dbReference>
<dbReference type="PROSITE" id="PS51186">
    <property type="entry name" value="GNAT"/>
    <property type="match status" value="1"/>
</dbReference>
<sequence length="356" mass="41139">MIKLRNEDYRKVAHLVKSQNELSVFSVINGVMSGEIYVNNIENPTSALIQTSECNLIAGSTEDEAFNAQVSSELDFWDQLTPDSSEWIDIIPKIHENSFIRKYKRRRYIISMNDFVGPDMNLPEGFVMEKVDLSLLREKNLENSGKVLGWAENWNNDEEFKKYGTGYYIHNNEVIVSWSLSDCSFSKSTAIGVHTDDRFRNKGFAKKVAAATIKDSFEKGYENVEWLCVDSNKGSTSMADKLGFTYSNDYDSFSSYPPIENPTDLSKSEWYEWAEYLEEASKTHDCLLLEGLYAYVNSNDMEKAMDIMNTMEDKEIKINYIRLKNYINKLQNYGMCSNFHDPKWIDLLDEKIESNK</sequence>
<dbReference type="InterPro" id="IPR016181">
    <property type="entry name" value="Acyl_CoA_acyltransferase"/>
</dbReference>
<dbReference type="Gene3D" id="3.40.630.110">
    <property type="entry name" value="GNAT acetyltransferase-like"/>
    <property type="match status" value="1"/>
</dbReference>
<dbReference type="EMBL" id="JAFBEE010000012">
    <property type="protein sequence ID" value="MBM7615408.1"/>
    <property type="molecule type" value="Genomic_DNA"/>
</dbReference>
<dbReference type="Pfam" id="PF12746">
    <property type="entry name" value="GNAT_acetyltran"/>
    <property type="match status" value="1"/>
</dbReference>
<dbReference type="SUPFAM" id="SSF55729">
    <property type="entry name" value="Acyl-CoA N-acyltransferases (Nat)"/>
    <property type="match status" value="1"/>
</dbReference>
<name>A0ABS2NR21_9FIRM</name>
<dbReference type="Gene3D" id="3.40.630.30">
    <property type="match status" value="1"/>
</dbReference>
<organism evidence="2 3">
    <name type="scientific">Alkaliphilus hydrothermalis</name>
    <dbReference type="NCBI Taxonomy" id="1482730"/>
    <lineage>
        <taxon>Bacteria</taxon>
        <taxon>Bacillati</taxon>
        <taxon>Bacillota</taxon>
        <taxon>Clostridia</taxon>
        <taxon>Peptostreptococcales</taxon>
        <taxon>Natronincolaceae</taxon>
        <taxon>Alkaliphilus</taxon>
    </lineage>
</organism>
<dbReference type="RefSeq" id="WP_204402576.1">
    <property type="nucleotide sequence ID" value="NZ_JAFBEE010000012.1"/>
</dbReference>
<dbReference type="InterPro" id="IPR027365">
    <property type="entry name" value="GNAT_acetyltra_YdfB-like"/>
</dbReference>
<evidence type="ECO:0000313" key="2">
    <source>
        <dbReference type="EMBL" id="MBM7615408.1"/>
    </source>
</evidence>
<dbReference type="PANTHER" id="PTHR31143:SF2">
    <property type="entry name" value="FR47-LIKE DOMAIN-CONTAINING PROTEIN-RELATED"/>
    <property type="match status" value="1"/>
</dbReference>
<evidence type="ECO:0000259" key="1">
    <source>
        <dbReference type="PROSITE" id="PS51186"/>
    </source>
</evidence>
<proteinExistence type="predicted"/>
<evidence type="ECO:0000313" key="3">
    <source>
        <dbReference type="Proteomes" id="UP001314796"/>
    </source>
</evidence>
<protein>
    <submittedName>
        <fullName evidence="2">RimJ/RimL family protein N-acetyltransferase</fullName>
    </submittedName>
</protein>
<accession>A0ABS2NR21</accession>
<gene>
    <name evidence="2" type="ORF">JOC73_001978</name>
</gene>
<keyword evidence="3" id="KW-1185">Reference proteome</keyword>
<feature type="domain" description="N-acetyltransferase" evidence="1">
    <location>
        <begin position="120"/>
        <end position="278"/>
    </location>
</feature>
<dbReference type="PANTHER" id="PTHR31143">
    <property type="match status" value="1"/>
</dbReference>